<dbReference type="Pfam" id="PF00583">
    <property type="entry name" value="Acetyltransf_1"/>
    <property type="match status" value="1"/>
</dbReference>
<dbReference type="EMBL" id="BAAAQF010000002">
    <property type="protein sequence ID" value="GAA1662979.1"/>
    <property type="molecule type" value="Genomic_DNA"/>
</dbReference>
<evidence type="ECO:0000256" key="2">
    <source>
        <dbReference type="ARBA" id="ARBA00023315"/>
    </source>
</evidence>
<feature type="domain" description="N-acetyltransferase" evidence="3">
    <location>
        <begin position="6"/>
        <end position="155"/>
    </location>
</feature>
<dbReference type="Gene3D" id="3.40.630.30">
    <property type="match status" value="1"/>
</dbReference>
<dbReference type="PROSITE" id="PS51186">
    <property type="entry name" value="GNAT"/>
    <property type="match status" value="1"/>
</dbReference>
<accession>A0ABN2G0S1</accession>
<organism evidence="4 5">
    <name type="scientific">Glycomyces endophyticus</name>
    <dbReference type="NCBI Taxonomy" id="480996"/>
    <lineage>
        <taxon>Bacteria</taxon>
        <taxon>Bacillati</taxon>
        <taxon>Actinomycetota</taxon>
        <taxon>Actinomycetes</taxon>
        <taxon>Glycomycetales</taxon>
        <taxon>Glycomycetaceae</taxon>
        <taxon>Glycomyces</taxon>
    </lineage>
</organism>
<proteinExistence type="predicted"/>
<dbReference type="InterPro" id="IPR000182">
    <property type="entry name" value="GNAT_dom"/>
</dbReference>
<comment type="caution">
    <text evidence="4">The sequence shown here is derived from an EMBL/GenBank/DDBJ whole genome shotgun (WGS) entry which is preliminary data.</text>
</comment>
<dbReference type="Proteomes" id="UP001499851">
    <property type="component" value="Unassembled WGS sequence"/>
</dbReference>
<dbReference type="RefSeq" id="WP_344481393.1">
    <property type="nucleotide sequence ID" value="NZ_BAAAQF010000002.1"/>
</dbReference>
<dbReference type="PANTHER" id="PTHR43877:SF2">
    <property type="entry name" value="AMINOALKYLPHOSPHONATE N-ACETYLTRANSFERASE-RELATED"/>
    <property type="match status" value="1"/>
</dbReference>
<dbReference type="InterPro" id="IPR016181">
    <property type="entry name" value="Acyl_CoA_acyltransferase"/>
</dbReference>
<evidence type="ECO:0000313" key="4">
    <source>
        <dbReference type="EMBL" id="GAA1662979.1"/>
    </source>
</evidence>
<evidence type="ECO:0000313" key="5">
    <source>
        <dbReference type="Proteomes" id="UP001499851"/>
    </source>
</evidence>
<protein>
    <recommendedName>
        <fullName evidence="3">N-acetyltransferase domain-containing protein</fullName>
    </recommendedName>
</protein>
<gene>
    <name evidence="4" type="ORF">GCM10009830_05390</name>
</gene>
<name>A0ABN2G0S1_9ACTN</name>
<sequence length="156" mass="15713">MANGTIEVRPARAADAAAVAALLSGLGYPQDAAAAAARIGAWAADPLSEAFAAVADGEVAGVIAVHAAPYFERAGSWGRIVALVVADSARGRGVGGALVAAAEAFAVERGCVRMEVTSADRREDAHAFYASRGYTVQTGVSSRFLRDLTAAAAAPP</sequence>
<dbReference type="InterPro" id="IPR050832">
    <property type="entry name" value="Bact_Acetyltransf"/>
</dbReference>
<keyword evidence="1" id="KW-0808">Transferase</keyword>
<dbReference type="CDD" id="cd04301">
    <property type="entry name" value="NAT_SF"/>
    <property type="match status" value="1"/>
</dbReference>
<evidence type="ECO:0000256" key="1">
    <source>
        <dbReference type="ARBA" id="ARBA00022679"/>
    </source>
</evidence>
<dbReference type="SUPFAM" id="SSF55729">
    <property type="entry name" value="Acyl-CoA N-acyltransferases (Nat)"/>
    <property type="match status" value="1"/>
</dbReference>
<dbReference type="PANTHER" id="PTHR43877">
    <property type="entry name" value="AMINOALKYLPHOSPHONATE N-ACETYLTRANSFERASE-RELATED-RELATED"/>
    <property type="match status" value="1"/>
</dbReference>
<reference evidence="4 5" key="1">
    <citation type="journal article" date="2019" name="Int. J. Syst. Evol. Microbiol.">
        <title>The Global Catalogue of Microorganisms (GCM) 10K type strain sequencing project: providing services to taxonomists for standard genome sequencing and annotation.</title>
        <authorList>
            <consortium name="The Broad Institute Genomics Platform"/>
            <consortium name="The Broad Institute Genome Sequencing Center for Infectious Disease"/>
            <person name="Wu L."/>
            <person name="Ma J."/>
        </authorList>
    </citation>
    <scope>NUCLEOTIDE SEQUENCE [LARGE SCALE GENOMIC DNA]</scope>
    <source>
        <strain evidence="4 5">JCM 16001</strain>
    </source>
</reference>
<keyword evidence="5" id="KW-1185">Reference proteome</keyword>
<evidence type="ECO:0000259" key="3">
    <source>
        <dbReference type="PROSITE" id="PS51186"/>
    </source>
</evidence>
<keyword evidence="2" id="KW-0012">Acyltransferase</keyword>